<sequence length="161" mass="18034">MSLTPLQGNGRLYSHLSGINYYNGYANAKSEDRTIEWGCEGFSQADIVSFCITPCYFDIRVNGSMRSKTGSKRGVSTDPAKVKAMEEWPTPITVKALRGFLGLTGYYRKYVANYGSISKPLFDLLKKDAFVWTEEADQAFAALKRAKSTTPVPCQIMMKNW</sequence>
<dbReference type="InterPro" id="IPR043502">
    <property type="entry name" value="DNA/RNA_pol_sf"/>
</dbReference>
<gene>
    <name evidence="1" type="ORF">MTR67_012825</name>
</gene>
<dbReference type="EMBL" id="CP133614">
    <property type="protein sequence ID" value="WMV19440.1"/>
    <property type="molecule type" value="Genomic_DNA"/>
</dbReference>
<dbReference type="Gene3D" id="3.30.70.270">
    <property type="match status" value="1"/>
</dbReference>
<dbReference type="InterPro" id="IPR051320">
    <property type="entry name" value="Viral_Replic_Matur_Polypro"/>
</dbReference>
<dbReference type="SUPFAM" id="SSF56672">
    <property type="entry name" value="DNA/RNA polymerases"/>
    <property type="match status" value="1"/>
</dbReference>
<protein>
    <recommendedName>
        <fullName evidence="3">Reverse transcriptase/retrotransposon-derived protein RNase H-like domain-containing protein</fullName>
    </recommendedName>
</protein>
<dbReference type="PANTHER" id="PTHR33064">
    <property type="entry name" value="POL PROTEIN"/>
    <property type="match status" value="1"/>
</dbReference>
<reference evidence="1" key="1">
    <citation type="submission" date="2023-08" db="EMBL/GenBank/DDBJ databases">
        <title>A de novo genome assembly of Solanum verrucosum Schlechtendal, a Mexican diploid species geographically isolated from the other diploid A-genome species in potato relatives.</title>
        <authorList>
            <person name="Hosaka K."/>
        </authorList>
    </citation>
    <scope>NUCLEOTIDE SEQUENCE</scope>
    <source>
        <tissue evidence="1">Young leaves</tissue>
    </source>
</reference>
<evidence type="ECO:0008006" key="3">
    <source>
        <dbReference type="Google" id="ProtNLM"/>
    </source>
</evidence>
<dbReference type="FunFam" id="3.30.70.270:FF:000063">
    <property type="entry name" value="Zinc knuckle domaincontaining protein"/>
    <property type="match status" value="1"/>
</dbReference>
<dbReference type="PANTHER" id="PTHR33064:SF37">
    <property type="entry name" value="RIBONUCLEASE H"/>
    <property type="match status" value="1"/>
</dbReference>
<keyword evidence="2" id="KW-1185">Reference proteome</keyword>
<proteinExistence type="predicted"/>
<dbReference type="Proteomes" id="UP001234989">
    <property type="component" value="Chromosome 3"/>
</dbReference>
<accession>A0AAF0QDT3</accession>
<dbReference type="AlphaFoldDB" id="A0AAF0QDT3"/>
<evidence type="ECO:0000313" key="1">
    <source>
        <dbReference type="EMBL" id="WMV19440.1"/>
    </source>
</evidence>
<dbReference type="InterPro" id="IPR043128">
    <property type="entry name" value="Rev_trsase/Diguanyl_cyclase"/>
</dbReference>
<evidence type="ECO:0000313" key="2">
    <source>
        <dbReference type="Proteomes" id="UP001234989"/>
    </source>
</evidence>
<organism evidence="1 2">
    <name type="scientific">Solanum verrucosum</name>
    <dbReference type="NCBI Taxonomy" id="315347"/>
    <lineage>
        <taxon>Eukaryota</taxon>
        <taxon>Viridiplantae</taxon>
        <taxon>Streptophyta</taxon>
        <taxon>Embryophyta</taxon>
        <taxon>Tracheophyta</taxon>
        <taxon>Spermatophyta</taxon>
        <taxon>Magnoliopsida</taxon>
        <taxon>eudicotyledons</taxon>
        <taxon>Gunneridae</taxon>
        <taxon>Pentapetalae</taxon>
        <taxon>asterids</taxon>
        <taxon>lamiids</taxon>
        <taxon>Solanales</taxon>
        <taxon>Solanaceae</taxon>
        <taxon>Solanoideae</taxon>
        <taxon>Solaneae</taxon>
        <taxon>Solanum</taxon>
    </lineage>
</organism>
<name>A0AAF0QDT3_SOLVR</name>